<evidence type="ECO:0000313" key="4">
    <source>
        <dbReference type="Proteomes" id="UP001551482"/>
    </source>
</evidence>
<name>A0ABV3DWE4_9ACTN</name>
<feature type="domain" description="NYN" evidence="2">
    <location>
        <begin position="97"/>
        <end position="239"/>
    </location>
</feature>
<protein>
    <submittedName>
        <fullName evidence="3">NYN domain-containing protein</fullName>
    </submittedName>
</protein>
<dbReference type="EMBL" id="JBEZFP010000233">
    <property type="protein sequence ID" value="MEU8140063.1"/>
    <property type="molecule type" value="Genomic_DNA"/>
</dbReference>
<evidence type="ECO:0000313" key="3">
    <source>
        <dbReference type="EMBL" id="MEU8140063.1"/>
    </source>
</evidence>
<gene>
    <name evidence="3" type="ORF">AB0C36_42070</name>
</gene>
<feature type="compositionally biased region" description="Low complexity" evidence="1">
    <location>
        <begin position="23"/>
        <end position="46"/>
    </location>
</feature>
<dbReference type="Gene3D" id="3.40.50.1010">
    <property type="entry name" value="5'-nuclease"/>
    <property type="match status" value="1"/>
</dbReference>
<dbReference type="Pfam" id="PF01936">
    <property type="entry name" value="NYN"/>
    <property type="match status" value="1"/>
</dbReference>
<dbReference type="InterPro" id="IPR021139">
    <property type="entry name" value="NYN"/>
</dbReference>
<evidence type="ECO:0000256" key="1">
    <source>
        <dbReference type="SAM" id="MobiDB-lite"/>
    </source>
</evidence>
<dbReference type="Proteomes" id="UP001551482">
    <property type="component" value="Unassembled WGS sequence"/>
</dbReference>
<comment type="caution">
    <text evidence="3">The sequence shown here is derived from an EMBL/GenBank/DDBJ whole genome shotgun (WGS) entry which is preliminary data.</text>
</comment>
<feature type="region of interest" description="Disordered" evidence="1">
    <location>
        <begin position="1"/>
        <end position="76"/>
    </location>
</feature>
<sequence length="377" mass="40178">MADEAHETHAATPGPEPRPSSEPAYGRPADPAADPAPAHASGSDAGTHSAAASGANPDARAPAEATGGAGGAQDAGEAPAAVPVRLVSAPPHAGTHALFVDVGYVYAAIGLLVAGTAERRAFRVDAEFLISSLIDEARAVFPEGRLLRVYWYDGARNRVPTFEQKQVAELPDVKVRLGNLNAHNQQKGVDSLIRSDLESLARNRAIEDAVVVSGDEDLVLAVEAAQSYGVRVHLWGIEPAYGMNQAEPLVWEADVTRTLHHDFCAPCIFQQPPVTATPAANPAPQRTTGGTPPTFDQVWRLGGKIAERWLGARGREDMAGLMPGPRLPENVDKALLVDAEGELQFSLRPHEDLRRALRNGFWDRLNQEFGVTPHGEG</sequence>
<reference evidence="3 4" key="1">
    <citation type="submission" date="2024-06" db="EMBL/GenBank/DDBJ databases">
        <title>The Natural Products Discovery Center: Release of the First 8490 Sequenced Strains for Exploring Actinobacteria Biosynthetic Diversity.</title>
        <authorList>
            <person name="Kalkreuter E."/>
            <person name="Kautsar S.A."/>
            <person name="Yang D."/>
            <person name="Bader C.D."/>
            <person name="Teijaro C.N."/>
            <person name="Fluegel L."/>
            <person name="Davis C.M."/>
            <person name="Simpson J.R."/>
            <person name="Lauterbach L."/>
            <person name="Steele A.D."/>
            <person name="Gui C."/>
            <person name="Meng S."/>
            <person name="Li G."/>
            <person name="Viehrig K."/>
            <person name="Ye F."/>
            <person name="Su P."/>
            <person name="Kiefer A.F."/>
            <person name="Nichols A."/>
            <person name="Cepeda A.J."/>
            <person name="Yan W."/>
            <person name="Fan B."/>
            <person name="Jiang Y."/>
            <person name="Adhikari A."/>
            <person name="Zheng C.-J."/>
            <person name="Schuster L."/>
            <person name="Cowan T.M."/>
            <person name="Smanski M.J."/>
            <person name="Chevrette M.G."/>
            <person name="De Carvalho L.P.S."/>
            <person name="Shen B."/>
        </authorList>
    </citation>
    <scope>NUCLEOTIDE SEQUENCE [LARGE SCALE GENOMIC DNA]</scope>
    <source>
        <strain evidence="3 4">NPDC048946</strain>
    </source>
</reference>
<keyword evidence="4" id="KW-1185">Reference proteome</keyword>
<accession>A0ABV3DWE4</accession>
<evidence type="ECO:0000259" key="2">
    <source>
        <dbReference type="Pfam" id="PF01936"/>
    </source>
</evidence>
<organism evidence="3 4">
    <name type="scientific">Streptodolium elevatio</name>
    <dbReference type="NCBI Taxonomy" id="3157996"/>
    <lineage>
        <taxon>Bacteria</taxon>
        <taxon>Bacillati</taxon>
        <taxon>Actinomycetota</taxon>
        <taxon>Actinomycetes</taxon>
        <taxon>Kitasatosporales</taxon>
        <taxon>Streptomycetaceae</taxon>
        <taxon>Streptodolium</taxon>
    </lineage>
</organism>
<proteinExistence type="predicted"/>